<dbReference type="SMART" id="SM01231">
    <property type="entry name" value="H-kinase_dim"/>
    <property type="match status" value="1"/>
</dbReference>
<dbReference type="EMBL" id="MJIL01000101">
    <property type="protein sequence ID" value="OLQ69470.1"/>
    <property type="molecule type" value="Genomic_DNA"/>
</dbReference>
<evidence type="ECO:0000256" key="6">
    <source>
        <dbReference type="ARBA" id="ARBA00022679"/>
    </source>
</evidence>
<dbReference type="InterPro" id="IPR036097">
    <property type="entry name" value="HisK_dim/P_sf"/>
</dbReference>
<evidence type="ECO:0000256" key="5">
    <source>
        <dbReference type="ARBA" id="ARBA00022553"/>
    </source>
</evidence>
<dbReference type="Pfam" id="PF01627">
    <property type="entry name" value="Hpt"/>
    <property type="match status" value="1"/>
</dbReference>
<comment type="catalytic activity">
    <reaction evidence="1">
        <text>ATP + protein L-histidine = ADP + protein N-phospho-L-histidine.</text>
        <dbReference type="EC" id="2.7.13.3"/>
    </reaction>
</comment>
<evidence type="ECO:0000256" key="12">
    <source>
        <dbReference type="PROSITE-ProRule" id="PRU00110"/>
    </source>
</evidence>
<evidence type="ECO:0000259" key="14">
    <source>
        <dbReference type="PROSITE" id="PS50109"/>
    </source>
</evidence>
<dbReference type="AlphaFoldDB" id="A0A1Q9G6G1"/>
<feature type="region of interest" description="Disordered" evidence="13">
    <location>
        <begin position="342"/>
        <end position="362"/>
    </location>
</feature>
<dbReference type="SMART" id="SM00387">
    <property type="entry name" value="HATPase_c"/>
    <property type="match status" value="1"/>
</dbReference>
<dbReference type="Proteomes" id="UP000186905">
    <property type="component" value="Unassembled WGS sequence"/>
</dbReference>
<dbReference type="SUPFAM" id="SSF50341">
    <property type="entry name" value="CheW-like"/>
    <property type="match status" value="1"/>
</dbReference>
<evidence type="ECO:0000256" key="13">
    <source>
        <dbReference type="SAM" id="MobiDB-lite"/>
    </source>
</evidence>
<dbReference type="STRING" id="1903952.BIT28_21065"/>
<dbReference type="Gene3D" id="1.20.120.160">
    <property type="entry name" value="HPT domain"/>
    <property type="match status" value="1"/>
</dbReference>
<evidence type="ECO:0000256" key="2">
    <source>
        <dbReference type="ARBA" id="ARBA00012438"/>
    </source>
</evidence>
<dbReference type="GO" id="GO:0005524">
    <property type="term" value="F:ATP binding"/>
    <property type="evidence" value="ECO:0007669"/>
    <property type="project" value="UniProtKB-KW"/>
</dbReference>
<comment type="function">
    <text evidence="11">Involved in the transmission of sensory signals from the chemoreceptors to the flagellar motors. CheA is autophosphorylated; it can transfer its phosphate group to either CheB or CheY.</text>
</comment>
<keyword evidence="6" id="KW-0808">Transferase</keyword>
<dbReference type="SUPFAM" id="SSF47384">
    <property type="entry name" value="Homodimeric domain of signal transducing histidine kinase"/>
    <property type="match status" value="1"/>
</dbReference>
<dbReference type="RefSeq" id="WP_075768399.1">
    <property type="nucleotide sequence ID" value="NZ_MJIL01000101.1"/>
</dbReference>
<accession>A0A1Q9G6G1</accession>
<dbReference type="PANTHER" id="PTHR43395">
    <property type="entry name" value="SENSOR HISTIDINE KINASE CHEA"/>
    <property type="match status" value="1"/>
</dbReference>
<dbReference type="InterPro" id="IPR008207">
    <property type="entry name" value="Sig_transdc_His_kin_Hpt_dom"/>
</dbReference>
<name>A0A1Q9G6G1_9GAMM</name>
<evidence type="ECO:0000313" key="17">
    <source>
        <dbReference type="EMBL" id="OLQ69470.1"/>
    </source>
</evidence>
<evidence type="ECO:0000313" key="18">
    <source>
        <dbReference type="Proteomes" id="UP000186905"/>
    </source>
</evidence>
<keyword evidence="7" id="KW-0547">Nucleotide-binding</keyword>
<dbReference type="PROSITE" id="PS50109">
    <property type="entry name" value="HIS_KIN"/>
    <property type="match status" value="1"/>
</dbReference>
<feature type="domain" description="Histidine kinase" evidence="14">
    <location>
        <begin position="370"/>
        <end position="611"/>
    </location>
</feature>
<keyword evidence="4" id="KW-0145">Chemotaxis</keyword>
<dbReference type="SUPFAM" id="SSF47226">
    <property type="entry name" value="Histidine-containing phosphotransfer domain, HPT domain"/>
    <property type="match status" value="1"/>
</dbReference>
<keyword evidence="8" id="KW-0418">Kinase</keyword>
<keyword evidence="5 12" id="KW-0597">Phosphoprotein</keyword>
<dbReference type="PANTHER" id="PTHR43395:SF10">
    <property type="entry name" value="CHEMOTAXIS PROTEIN CHEA"/>
    <property type="match status" value="1"/>
</dbReference>
<keyword evidence="10" id="KW-0902">Two-component regulatory system</keyword>
<dbReference type="GO" id="GO:0006935">
    <property type="term" value="P:chemotaxis"/>
    <property type="evidence" value="ECO:0007669"/>
    <property type="project" value="UniProtKB-KW"/>
</dbReference>
<dbReference type="CDD" id="cd00088">
    <property type="entry name" value="HPT"/>
    <property type="match status" value="1"/>
</dbReference>
<evidence type="ECO:0000256" key="11">
    <source>
        <dbReference type="ARBA" id="ARBA00035100"/>
    </source>
</evidence>
<dbReference type="SUPFAM" id="SSF55874">
    <property type="entry name" value="ATPase domain of HSP90 chaperone/DNA topoisomerase II/histidine kinase"/>
    <property type="match status" value="1"/>
</dbReference>
<dbReference type="OrthoDB" id="9803176at2"/>
<protein>
    <recommendedName>
        <fullName evidence="3">Chemotaxis protein CheA</fullName>
        <ecNumber evidence="2">2.7.13.3</ecNumber>
    </recommendedName>
</protein>
<dbReference type="InterPro" id="IPR002545">
    <property type="entry name" value="CheW-lke_dom"/>
</dbReference>
<feature type="domain" description="CheW-like" evidence="15">
    <location>
        <begin position="613"/>
        <end position="742"/>
    </location>
</feature>
<dbReference type="Gene3D" id="2.30.30.40">
    <property type="entry name" value="SH3 Domains"/>
    <property type="match status" value="1"/>
</dbReference>
<dbReference type="InterPro" id="IPR036641">
    <property type="entry name" value="HPT_dom_sf"/>
</dbReference>
<evidence type="ECO:0000259" key="15">
    <source>
        <dbReference type="PROSITE" id="PS50851"/>
    </source>
</evidence>
<feature type="domain" description="HPt" evidence="16">
    <location>
        <begin position="1"/>
        <end position="104"/>
    </location>
</feature>
<dbReference type="PROSITE" id="PS50894">
    <property type="entry name" value="HPT"/>
    <property type="match status" value="1"/>
</dbReference>
<dbReference type="GO" id="GO:0005737">
    <property type="term" value="C:cytoplasm"/>
    <property type="evidence" value="ECO:0007669"/>
    <property type="project" value="InterPro"/>
</dbReference>
<evidence type="ECO:0000256" key="9">
    <source>
        <dbReference type="ARBA" id="ARBA00022840"/>
    </source>
</evidence>
<sequence>MEEMEHAQEMFVDESLDLLQEMESALNKLKAAPENIEMINLVFRVAHTIKGAAGLFGYDNIVAFTHTVENVLEKVRGGERFCDDTLIAVLLDCRDHIESLIERLGSEDLSGEQELTQQGQALLAQLSGSADPQQNCSVNDLSSLGQYTEHLPGLDHSNINRAAFNPYWHFSLRFGEDVLRNGMDPLSFLRYLRSLGDIVELVPLFTLPGSSLMDPESCYLGLELLLDSDADQPTLESVFEFVADECQIHIIPPHSDLQQYVSLIKELDQEVDELSQLFIQCGALTQEELAYVMEAPQTDIIQPAQSMYKPESESQSLSQQQLEPQIQPQTLLQSEVGEPAQQLLPQETTSKKTSAGLPDLKRQESRSLRVDAHKLDQLINLVGELVIAGANTSLLAKQNGDPELMESSAAVSLLVEEIRGLSLHLRMIPIDETFKRFHRVVREISRDLDKDIRLTIEGGETELDKGVVEKINDPLMHLVRNAIDHGIEAKEERLAKGKPVTGTVILRAYYDSGSIVIEVCDDGGGIDPVKVRAKAVENGLISAEQPMSEKDILRLILEAGLTTKNAVSDLSGRGVGMDVVKRNIEALQGSIEVESRLGEGSLLRLRLPLTLSIIDGFAVGVGASSYVIPLDAVVECIEYSEEHSKNGNYVNLRGEILPFINLRQRFKESYIDVKQRNIVVVQSGEQKAGFVVDQLQGELQTVIKPLSKIFSHLSGISGSTILGSGDVAMILDVPALIRDAETHCSPRYIGHGEVVP</sequence>
<comment type="caution">
    <text evidence="17">The sequence shown here is derived from an EMBL/GenBank/DDBJ whole genome shotgun (WGS) entry which is preliminary data.</text>
</comment>
<gene>
    <name evidence="17" type="ORF">BIT28_21065</name>
</gene>
<dbReference type="GO" id="GO:0000155">
    <property type="term" value="F:phosphorelay sensor kinase activity"/>
    <property type="evidence" value="ECO:0007669"/>
    <property type="project" value="InterPro"/>
</dbReference>
<reference evidence="17 18" key="1">
    <citation type="submission" date="2016-09" db="EMBL/GenBank/DDBJ databases">
        <title>Photobacterium proteolyticum sp. nov. a protease producing bacterium isolated from ocean sediments of Laizhou Bay.</title>
        <authorList>
            <person name="Li Y."/>
        </authorList>
    </citation>
    <scope>NUCLEOTIDE SEQUENCE [LARGE SCALE GENOMIC DNA]</scope>
    <source>
        <strain evidence="17 18">13-12</strain>
    </source>
</reference>
<dbReference type="FunFam" id="3.30.565.10:FF:000016">
    <property type="entry name" value="Chemotaxis protein CheA, putative"/>
    <property type="match status" value="1"/>
</dbReference>
<evidence type="ECO:0000256" key="4">
    <source>
        <dbReference type="ARBA" id="ARBA00022500"/>
    </source>
</evidence>
<dbReference type="InterPro" id="IPR036890">
    <property type="entry name" value="HATPase_C_sf"/>
</dbReference>
<dbReference type="Pfam" id="PF02895">
    <property type="entry name" value="H-kinase_dim"/>
    <property type="match status" value="1"/>
</dbReference>
<evidence type="ECO:0000259" key="16">
    <source>
        <dbReference type="PROSITE" id="PS50894"/>
    </source>
</evidence>
<evidence type="ECO:0000256" key="7">
    <source>
        <dbReference type="ARBA" id="ARBA00022741"/>
    </source>
</evidence>
<dbReference type="Gene3D" id="3.30.565.10">
    <property type="entry name" value="Histidine kinase-like ATPase, C-terminal domain"/>
    <property type="match status" value="1"/>
</dbReference>
<dbReference type="SMART" id="SM00073">
    <property type="entry name" value="HPT"/>
    <property type="match status" value="1"/>
</dbReference>
<feature type="compositionally biased region" description="Polar residues" evidence="13">
    <location>
        <begin position="343"/>
        <end position="353"/>
    </location>
</feature>
<dbReference type="InterPro" id="IPR004105">
    <property type="entry name" value="CheA-like_dim"/>
</dbReference>
<dbReference type="InterPro" id="IPR005467">
    <property type="entry name" value="His_kinase_dom"/>
</dbReference>
<organism evidence="17 18">
    <name type="scientific">Photobacterium proteolyticum</name>
    <dbReference type="NCBI Taxonomy" id="1903952"/>
    <lineage>
        <taxon>Bacteria</taxon>
        <taxon>Pseudomonadati</taxon>
        <taxon>Pseudomonadota</taxon>
        <taxon>Gammaproteobacteria</taxon>
        <taxon>Vibrionales</taxon>
        <taxon>Vibrionaceae</taxon>
        <taxon>Photobacterium</taxon>
    </lineage>
</organism>
<dbReference type="InterPro" id="IPR037006">
    <property type="entry name" value="CheA-like_homodim_sf"/>
</dbReference>
<dbReference type="EC" id="2.7.13.3" evidence="2"/>
<evidence type="ECO:0000256" key="8">
    <source>
        <dbReference type="ARBA" id="ARBA00022777"/>
    </source>
</evidence>
<dbReference type="InterPro" id="IPR003594">
    <property type="entry name" value="HATPase_dom"/>
</dbReference>
<evidence type="ECO:0000256" key="10">
    <source>
        <dbReference type="ARBA" id="ARBA00023012"/>
    </source>
</evidence>
<dbReference type="CDD" id="cd16916">
    <property type="entry name" value="HATPase_CheA-like"/>
    <property type="match status" value="1"/>
</dbReference>
<dbReference type="SMART" id="SM00260">
    <property type="entry name" value="CheW"/>
    <property type="match status" value="1"/>
</dbReference>
<feature type="modified residue" description="Phosphohistidine" evidence="12">
    <location>
        <position position="47"/>
    </location>
</feature>
<dbReference type="PRINTS" id="PR00344">
    <property type="entry name" value="BCTRLSENSOR"/>
</dbReference>
<dbReference type="Pfam" id="PF02518">
    <property type="entry name" value="HATPase_c"/>
    <property type="match status" value="1"/>
</dbReference>
<dbReference type="Pfam" id="PF01584">
    <property type="entry name" value="CheW"/>
    <property type="match status" value="1"/>
</dbReference>
<dbReference type="InterPro" id="IPR051315">
    <property type="entry name" value="Bact_Chemotaxis_CheA"/>
</dbReference>
<dbReference type="Gene3D" id="1.10.287.560">
    <property type="entry name" value="Histidine kinase CheA-like, homodimeric domain"/>
    <property type="match status" value="1"/>
</dbReference>
<keyword evidence="18" id="KW-1185">Reference proteome</keyword>
<dbReference type="PROSITE" id="PS50851">
    <property type="entry name" value="CHEW"/>
    <property type="match status" value="1"/>
</dbReference>
<dbReference type="InterPro" id="IPR004358">
    <property type="entry name" value="Sig_transdc_His_kin-like_C"/>
</dbReference>
<keyword evidence="9" id="KW-0067">ATP-binding</keyword>
<evidence type="ECO:0000256" key="1">
    <source>
        <dbReference type="ARBA" id="ARBA00000085"/>
    </source>
</evidence>
<dbReference type="InterPro" id="IPR036061">
    <property type="entry name" value="CheW-like_dom_sf"/>
</dbReference>
<proteinExistence type="predicted"/>
<evidence type="ECO:0000256" key="3">
    <source>
        <dbReference type="ARBA" id="ARBA00021495"/>
    </source>
</evidence>